<dbReference type="NCBIfam" id="TIGR00786">
    <property type="entry name" value="dctM"/>
    <property type="match status" value="1"/>
</dbReference>
<dbReference type="OrthoDB" id="9785600at2"/>
<dbReference type="InterPro" id="IPR004681">
    <property type="entry name" value="TRAP_DctM"/>
</dbReference>
<feature type="transmembrane region" description="Helical" evidence="7">
    <location>
        <begin position="302"/>
        <end position="324"/>
    </location>
</feature>
<keyword evidence="2" id="KW-1003">Cell membrane</keyword>
<evidence type="ECO:0000256" key="6">
    <source>
        <dbReference type="ARBA" id="ARBA00023136"/>
    </source>
</evidence>
<feature type="transmembrane region" description="Helical" evidence="7">
    <location>
        <begin position="356"/>
        <end position="382"/>
    </location>
</feature>
<dbReference type="Proteomes" id="UP000245998">
    <property type="component" value="Unassembled WGS sequence"/>
</dbReference>
<feature type="transmembrane region" description="Helical" evidence="7">
    <location>
        <begin position="266"/>
        <end position="290"/>
    </location>
</feature>
<feature type="transmembrane region" description="Helical" evidence="7">
    <location>
        <begin position="92"/>
        <end position="112"/>
    </location>
</feature>
<keyword evidence="5 7" id="KW-1133">Transmembrane helix</keyword>
<evidence type="ECO:0000259" key="8">
    <source>
        <dbReference type="Pfam" id="PF06808"/>
    </source>
</evidence>
<feature type="transmembrane region" description="Helical" evidence="7">
    <location>
        <begin position="168"/>
        <end position="191"/>
    </location>
</feature>
<evidence type="ECO:0000313" key="9">
    <source>
        <dbReference type="EMBL" id="PWA05117.1"/>
    </source>
</evidence>
<name>A0A2U1JJ02_9BACI</name>
<dbReference type="RefSeq" id="WP_116556343.1">
    <property type="nucleotide sequence ID" value="NZ_QCZG01000078.1"/>
</dbReference>
<dbReference type="PANTHER" id="PTHR33362:SF2">
    <property type="entry name" value="TRAP TRANSPORTER LARGE PERMEASE PROTEIN"/>
    <property type="match status" value="1"/>
</dbReference>
<dbReference type="PANTHER" id="PTHR33362">
    <property type="entry name" value="SIALIC ACID TRAP TRANSPORTER PERMEASE PROTEIN SIAT-RELATED"/>
    <property type="match status" value="1"/>
</dbReference>
<evidence type="ECO:0000313" key="10">
    <source>
        <dbReference type="Proteomes" id="UP000245998"/>
    </source>
</evidence>
<feature type="transmembrane region" description="Helical" evidence="7">
    <location>
        <begin position="51"/>
        <end position="72"/>
    </location>
</feature>
<keyword evidence="4 7" id="KW-0812">Transmembrane</keyword>
<dbReference type="Pfam" id="PF06808">
    <property type="entry name" value="DctM"/>
    <property type="match status" value="1"/>
</dbReference>
<organism evidence="9 10">
    <name type="scientific">Pueribacillus theae</name>
    <dbReference type="NCBI Taxonomy" id="2171751"/>
    <lineage>
        <taxon>Bacteria</taxon>
        <taxon>Bacillati</taxon>
        <taxon>Bacillota</taxon>
        <taxon>Bacilli</taxon>
        <taxon>Bacillales</taxon>
        <taxon>Bacillaceae</taxon>
        <taxon>Pueribacillus</taxon>
    </lineage>
</organism>
<dbReference type="GO" id="GO:0022857">
    <property type="term" value="F:transmembrane transporter activity"/>
    <property type="evidence" value="ECO:0007669"/>
    <property type="project" value="TreeGrafter"/>
</dbReference>
<evidence type="ECO:0000256" key="5">
    <source>
        <dbReference type="ARBA" id="ARBA00022989"/>
    </source>
</evidence>
<dbReference type="GO" id="GO:0005886">
    <property type="term" value="C:plasma membrane"/>
    <property type="evidence" value="ECO:0007669"/>
    <property type="project" value="UniProtKB-SubCell"/>
</dbReference>
<comment type="caution">
    <text evidence="9">The sequence shown here is derived from an EMBL/GenBank/DDBJ whole genome shotgun (WGS) entry which is preliminary data.</text>
</comment>
<comment type="subcellular location">
    <subcellularLocation>
        <location evidence="1">Cell inner membrane</location>
        <topology evidence="1">Multi-pass membrane protein</topology>
    </subcellularLocation>
</comment>
<feature type="transmembrane region" description="Helical" evidence="7">
    <location>
        <begin position="238"/>
        <end position="254"/>
    </location>
</feature>
<dbReference type="InterPro" id="IPR010656">
    <property type="entry name" value="DctM"/>
</dbReference>
<dbReference type="PIRSF" id="PIRSF006066">
    <property type="entry name" value="HI0050"/>
    <property type="match status" value="1"/>
</dbReference>
<dbReference type="EMBL" id="QCZG01000078">
    <property type="protein sequence ID" value="PWA05117.1"/>
    <property type="molecule type" value="Genomic_DNA"/>
</dbReference>
<reference evidence="9 10" key="1">
    <citation type="submission" date="2018-04" db="EMBL/GenBank/DDBJ databases">
        <title>Camelliibacillus theae gen. nov., sp. nov., isolated from Pu'er tea.</title>
        <authorList>
            <person name="Niu L."/>
        </authorList>
    </citation>
    <scope>NUCLEOTIDE SEQUENCE [LARGE SCALE GENOMIC DNA]</scope>
    <source>
        <strain evidence="9 10">T8</strain>
    </source>
</reference>
<sequence>MLTIVTFFLLMLIGVPIAFLLGVTTLVFVFSTGNTDVLLSMPSKMFNGLQNFGLVAIPMFILLGEIMNQGGITQRLIKFTKTIFGQLRGGLAYVNVVVNMFLASIVGSSNAQSAIMSKVMVPAMEKEGYKKEFSAALTSASSVMGPLIPPSMPFIIFGVTAGVSIGNLFLAGIIPGILFAIAFGLAIYVYAKRNDFPKEDRPSWPEVLKSTLHVLPALAIPVLILVGISTGAFTATESAAIAVFFSIIIGFFIYKELKLKDLGGILIRTVITASTVTFLLATSNIFGWVLNFQQIPQAIANAFLTIADNQFMFLLLANILLLIVGMFIDGVAALILLIPILLPIAVQFGVDPVHFGVIMVLNLTLGLMTPPVGTVLFIVSSITKVQIHRLVKNLIPFLIISFVILLLITYIPWLSLGIPQMLGFK</sequence>
<keyword evidence="3" id="KW-0997">Cell inner membrane</keyword>
<feature type="transmembrane region" description="Helical" evidence="7">
    <location>
        <begin position="212"/>
        <end position="232"/>
    </location>
</feature>
<keyword evidence="10" id="KW-1185">Reference proteome</keyword>
<evidence type="ECO:0000256" key="7">
    <source>
        <dbReference type="SAM" id="Phobius"/>
    </source>
</evidence>
<evidence type="ECO:0000256" key="1">
    <source>
        <dbReference type="ARBA" id="ARBA00004429"/>
    </source>
</evidence>
<evidence type="ECO:0000256" key="2">
    <source>
        <dbReference type="ARBA" id="ARBA00022475"/>
    </source>
</evidence>
<keyword evidence="6 7" id="KW-0472">Membrane</keyword>
<evidence type="ECO:0000256" key="4">
    <source>
        <dbReference type="ARBA" id="ARBA00022692"/>
    </source>
</evidence>
<protein>
    <submittedName>
        <fullName evidence="9">C4-dicarboxylate ABC transporter permease</fullName>
    </submittedName>
</protein>
<gene>
    <name evidence="9" type="ORF">DCC39_18390</name>
</gene>
<accession>A0A2U1JJ02</accession>
<feature type="domain" description="TRAP C4-dicarboxylate transport system permease DctM subunit" evidence="8">
    <location>
        <begin position="4"/>
        <end position="414"/>
    </location>
</feature>
<feature type="transmembrane region" description="Helical" evidence="7">
    <location>
        <begin position="133"/>
        <end position="156"/>
    </location>
</feature>
<feature type="transmembrane region" description="Helical" evidence="7">
    <location>
        <begin position="394"/>
        <end position="413"/>
    </location>
</feature>
<evidence type="ECO:0000256" key="3">
    <source>
        <dbReference type="ARBA" id="ARBA00022519"/>
    </source>
</evidence>
<feature type="transmembrane region" description="Helical" evidence="7">
    <location>
        <begin position="6"/>
        <end position="30"/>
    </location>
</feature>
<dbReference type="AlphaFoldDB" id="A0A2U1JJ02"/>
<proteinExistence type="predicted"/>